<dbReference type="NCBIfam" id="TIGR03638">
    <property type="entry name" value="cas1_ECOLI"/>
    <property type="match status" value="1"/>
</dbReference>
<keyword evidence="2 8" id="KW-0479">Metal-binding</keyword>
<dbReference type="GO" id="GO:0003677">
    <property type="term" value="F:DNA binding"/>
    <property type="evidence" value="ECO:0007669"/>
    <property type="project" value="UniProtKB-KW"/>
</dbReference>
<dbReference type="EC" id="3.1.-.-" evidence="8"/>
<dbReference type="InterPro" id="IPR042206">
    <property type="entry name" value="CRISPR-assoc_Cas1_C"/>
</dbReference>
<keyword evidence="8" id="KW-0464">Manganese</keyword>
<name>A0A2T2WE38_9FIRM</name>
<gene>
    <name evidence="9" type="primary">cas1e</name>
    <name evidence="8" type="synonym">cas1</name>
    <name evidence="9" type="ORF">C7B45_14825</name>
</gene>
<keyword evidence="3 8" id="KW-0255">Endonuclease</keyword>
<dbReference type="Proteomes" id="UP000241848">
    <property type="component" value="Unassembled WGS sequence"/>
</dbReference>
<reference evidence="9 10" key="1">
    <citation type="journal article" date="2014" name="BMC Genomics">
        <title>Comparison of environmental and isolate Sulfobacillus genomes reveals diverse carbon, sulfur, nitrogen, and hydrogen metabolisms.</title>
        <authorList>
            <person name="Justice N.B."/>
            <person name="Norman A."/>
            <person name="Brown C.T."/>
            <person name="Singh A."/>
            <person name="Thomas B.C."/>
            <person name="Banfield J.F."/>
        </authorList>
    </citation>
    <scope>NUCLEOTIDE SEQUENCE [LARGE SCALE GENOMIC DNA]</scope>
    <source>
        <strain evidence="9">AMDSBA3</strain>
    </source>
</reference>
<dbReference type="GO" id="GO:0043571">
    <property type="term" value="P:maintenance of CRISPR repeat elements"/>
    <property type="evidence" value="ECO:0007669"/>
    <property type="project" value="UniProtKB-UniRule"/>
</dbReference>
<evidence type="ECO:0000313" key="10">
    <source>
        <dbReference type="Proteomes" id="UP000241848"/>
    </source>
</evidence>
<dbReference type="GO" id="GO:0051607">
    <property type="term" value="P:defense response to virus"/>
    <property type="evidence" value="ECO:0007669"/>
    <property type="project" value="UniProtKB-UniRule"/>
</dbReference>
<dbReference type="InterPro" id="IPR050646">
    <property type="entry name" value="Cas1"/>
</dbReference>
<proteinExistence type="inferred from homology"/>
<accession>A0A2T2WE38</accession>
<evidence type="ECO:0000256" key="5">
    <source>
        <dbReference type="ARBA" id="ARBA00022842"/>
    </source>
</evidence>
<feature type="binding site" evidence="8">
    <location>
        <position position="154"/>
    </location>
    <ligand>
        <name>Mn(2+)</name>
        <dbReference type="ChEBI" id="CHEBI:29035"/>
    </ligand>
</feature>
<keyword evidence="4 8" id="KW-0378">Hydrolase</keyword>
<dbReference type="InterPro" id="IPR002729">
    <property type="entry name" value="CRISPR-assoc_Cas1"/>
</dbReference>
<evidence type="ECO:0000256" key="8">
    <source>
        <dbReference type="HAMAP-Rule" id="MF_01470"/>
    </source>
</evidence>
<evidence type="ECO:0000256" key="2">
    <source>
        <dbReference type="ARBA" id="ARBA00022723"/>
    </source>
</evidence>
<dbReference type="InterPro" id="IPR019851">
    <property type="entry name" value="CRISPR-assoc_Cas1_ECOLI"/>
</dbReference>
<comment type="subunit">
    <text evidence="8">Homodimer, forms a heterotetramer with a Cas2 homodimer.</text>
</comment>
<comment type="cofactor">
    <cofactor evidence="8">
        <name>Mg(2+)</name>
        <dbReference type="ChEBI" id="CHEBI:18420"/>
    </cofactor>
    <cofactor evidence="8">
        <name>Mn(2+)</name>
        <dbReference type="ChEBI" id="CHEBI:29035"/>
    </cofactor>
</comment>
<dbReference type="Gene3D" id="1.20.120.920">
    <property type="entry name" value="CRISPR-associated endonuclease Cas1, C-terminal domain"/>
    <property type="match status" value="1"/>
</dbReference>
<dbReference type="PANTHER" id="PTHR34353:SF3">
    <property type="entry name" value="CRISPR-ASSOCIATED ENDONUCLEASE CAS1"/>
    <property type="match status" value="1"/>
</dbReference>
<comment type="function">
    <text evidence="8">CRISPR (clustered regularly interspaced short palindromic repeat), is an adaptive immune system that provides protection against mobile genetic elements (viruses, transposable elements and conjugative plasmids). CRISPR clusters contain spacers, sequences complementary to antecedent mobile elements, and target invading nucleic acids. CRISPR clusters are transcribed and processed into CRISPR RNA (crRNA). Acts as a dsDNA endonuclease. Involved in the integration of spacer DNA into the CRISPR cassette.</text>
</comment>
<organism evidence="9 10">
    <name type="scientific">Sulfobacillus acidophilus</name>
    <dbReference type="NCBI Taxonomy" id="53633"/>
    <lineage>
        <taxon>Bacteria</taxon>
        <taxon>Bacillati</taxon>
        <taxon>Bacillota</taxon>
        <taxon>Clostridia</taxon>
        <taxon>Eubacteriales</taxon>
        <taxon>Clostridiales Family XVII. Incertae Sedis</taxon>
        <taxon>Sulfobacillus</taxon>
    </lineage>
</organism>
<dbReference type="AlphaFoldDB" id="A0A2T2WE38"/>
<comment type="similarity">
    <text evidence="8">Belongs to the CRISPR-associated endonuclease Cas1 family.</text>
</comment>
<evidence type="ECO:0000256" key="3">
    <source>
        <dbReference type="ARBA" id="ARBA00022759"/>
    </source>
</evidence>
<dbReference type="GO" id="GO:0016787">
    <property type="term" value="F:hydrolase activity"/>
    <property type="evidence" value="ECO:0007669"/>
    <property type="project" value="UniProtKB-KW"/>
</dbReference>
<evidence type="ECO:0000256" key="4">
    <source>
        <dbReference type="ARBA" id="ARBA00022801"/>
    </source>
</evidence>
<dbReference type="HAMAP" id="MF_01470">
    <property type="entry name" value="Cas1"/>
    <property type="match status" value="1"/>
</dbReference>
<dbReference type="InterPro" id="IPR042211">
    <property type="entry name" value="CRISPR-assoc_Cas1_N"/>
</dbReference>
<evidence type="ECO:0000256" key="6">
    <source>
        <dbReference type="ARBA" id="ARBA00023118"/>
    </source>
</evidence>
<evidence type="ECO:0000256" key="7">
    <source>
        <dbReference type="ARBA" id="ARBA00023125"/>
    </source>
</evidence>
<comment type="caution">
    <text evidence="9">The sequence shown here is derived from an EMBL/GenBank/DDBJ whole genome shotgun (WGS) entry which is preliminary data.</text>
</comment>
<keyword evidence="6 8" id="KW-0051">Antiviral defense</keyword>
<feature type="binding site" evidence="8">
    <location>
        <position position="234"/>
    </location>
    <ligand>
        <name>Mn(2+)</name>
        <dbReference type="ChEBI" id="CHEBI:29035"/>
    </ligand>
</feature>
<dbReference type="GO" id="GO:0004520">
    <property type="term" value="F:DNA endonuclease activity"/>
    <property type="evidence" value="ECO:0007669"/>
    <property type="project" value="InterPro"/>
</dbReference>
<dbReference type="PANTHER" id="PTHR34353">
    <property type="entry name" value="CRISPR-ASSOCIATED ENDONUCLEASE CAS1 1"/>
    <property type="match status" value="1"/>
</dbReference>
<sequence length="298" mass="33174">MSRPSFFSGRLGLEGSRIPHVDRHGLLWVSHGKLFVEDGTLRFQAAGNEDIAPGEYSIPYQMISMILAGPGTSITHDVFRILARHGTLIAAVGEGGVKYYTAPPMGQGHSDIARIHARLWANQDDRLRIARHMYAIRFGEVFPDRDISALRGMEGGRLRESYRIVAAKYGVPWERRDYDRGRPDSADIPNQAVNHAATFVEAAASIAVAAVGALPPLGFIHEDSSNAFVLDIADLWRVETTLPLAFSVAARIIQNPSYSLEREIRLEAARWFRKQKLVPKMIDRVKEIVHVDDSRGNP</sequence>
<dbReference type="EMBL" id="PXYV01000061">
    <property type="protein sequence ID" value="PSR20489.1"/>
    <property type="molecule type" value="Genomic_DNA"/>
</dbReference>
<evidence type="ECO:0000256" key="1">
    <source>
        <dbReference type="ARBA" id="ARBA00022722"/>
    </source>
</evidence>
<protein>
    <recommendedName>
        <fullName evidence="8">CRISPR-associated endonuclease Cas1</fullName>
        <ecNumber evidence="8">3.1.-.-</ecNumber>
    </recommendedName>
</protein>
<keyword evidence="7 8" id="KW-0238">DNA-binding</keyword>
<dbReference type="Gene3D" id="3.100.10.20">
    <property type="entry name" value="CRISPR-associated endonuclease Cas1, N-terminal domain"/>
    <property type="match status" value="1"/>
</dbReference>
<dbReference type="GO" id="GO:0046872">
    <property type="term" value="F:metal ion binding"/>
    <property type="evidence" value="ECO:0007669"/>
    <property type="project" value="UniProtKB-UniRule"/>
</dbReference>
<keyword evidence="1 8" id="KW-0540">Nuclease</keyword>
<evidence type="ECO:0000313" key="9">
    <source>
        <dbReference type="EMBL" id="PSR20489.1"/>
    </source>
</evidence>
<keyword evidence="5 8" id="KW-0460">Magnesium</keyword>
<feature type="binding site" evidence="8">
    <location>
        <position position="221"/>
    </location>
    <ligand>
        <name>Mn(2+)</name>
        <dbReference type="ChEBI" id="CHEBI:29035"/>
    </ligand>
</feature>